<organism evidence="2 3">
    <name type="scientific">Caldalkalibacillus uzonensis</name>
    <dbReference type="NCBI Taxonomy" id="353224"/>
    <lineage>
        <taxon>Bacteria</taxon>
        <taxon>Bacillati</taxon>
        <taxon>Bacillota</taxon>
        <taxon>Bacilli</taxon>
        <taxon>Bacillales</taxon>
        <taxon>Bacillaceae</taxon>
        <taxon>Caldalkalibacillus</taxon>
    </lineage>
</organism>
<dbReference type="RefSeq" id="WP_307343680.1">
    <property type="nucleotide sequence ID" value="NZ_JAUSUQ010000029.1"/>
</dbReference>
<evidence type="ECO:0000313" key="2">
    <source>
        <dbReference type="EMBL" id="MDQ0341040.1"/>
    </source>
</evidence>
<proteinExistence type="predicted"/>
<reference evidence="2 3" key="1">
    <citation type="submission" date="2023-07" db="EMBL/GenBank/DDBJ databases">
        <title>Genomic Encyclopedia of Type Strains, Phase IV (KMG-IV): sequencing the most valuable type-strain genomes for metagenomic binning, comparative biology and taxonomic classification.</title>
        <authorList>
            <person name="Goeker M."/>
        </authorList>
    </citation>
    <scope>NUCLEOTIDE SEQUENCE [LARGE SCALE GENOMIC DNA]</scope>
    <source>
        <strain evidence="2 3">DSM 17740</strain>
    </source>
</reference>
<evidence type="ECO:0000256" key="1">
    <source>
        <dbReference type="SAM" id="Coils"/>
    </source>
</evidence>
<sequence>MSSSALKLVEHVDTPEKAVQLANEIERLEAVLKSMKAQLKAYVDTHGPVETLDTVWDYTISVSWSFEPDSLKDLAQIIAVEGENPWRHLSLSATSIKKLGWDENILTRYGKKRETKRFVSRKK</sequence>
<keyword evidence="1" id="KW-0175">Coiled coil</keyword>
<protein>
    <submittedName>
        <fullName evidence="2">Uncharacterized protein</fullName>
    </submittedName>
</protein>
<dbReference type="Proteomes" id="UP001232445">
    <property type="component" value="Unassembled WGS sequence"/>
</dbReference>
<accession>A0ABU0CY09</accession>
<feature type="coiled-coil region" evidence="1">
    <location>
        <begin position="18"/>
        <end position="45"/>
    </location>
</feature>
<name>A0ABU0CY09_9BACI</name>
<comment type="caution">
    <text evidence="2">The sequence shown here is derived from an EMBL/GenBank/DDBJ whole genome shotgun (WGS) entry which is preliminary data.</text>
</comment>
<gene>
    <name evidence="2" type="ORF">J2S00_003884</name>
</gene>
<dbReference type="EMBL" id="JAUSUQ010000029">
    <property type="protein sequence ID" value="MDQ0341040.1"/>
    <property type="molecule type" value="Genomic_DNA"/>
</dbReference>
<evidence type="ECO:0000313" key="3">
    <source>
        <dbReference type="Proteomes" id="UP001232445"/>
    </source>
</evidence>
<keyword evidence="3" id="KW-1185">Reference proteome</keyword>